<proteinExistence type="predicted"/>
<evidence type="ECO:0000313" key="2">
    <source>
        <dbReference type="Proteomes" id="UP000006420"/>
    </source>
</evidence>
<dbReference type="RefSeq" id="WP_006841737.1">
    <property type="nucleotide sequence ID" value="NZ_AQWJ01000001.1"/>
</dbReference>
<dbReference type="STRING" id="742767.HMPREF9456_00364"/>
<name>F8WVM5_9BACT</name>
<accession>F8WVM5</accession>
<evidence type="ECO:0000313" key="1">
    <source>
        <dbReference type="EMBL" id="EGK06490.1"/>
    </source>
</evidence>
<protein>
    <submittedName>
        <fullName evidence="1">Uncharacterized protein</fullName>
    </submittedName>
</protein>
<dbReference type="GeneID" id="78084075"/>
<reference evidence="1 2" key="1">
    <citation type="submission" date="2011-04" db="EMBL/GenBank/DDBJ databases">
        <title>The Genome Sequence of Dysgonomonas mossii DSM 22836.</title>
        <authorList>
            <consortium name="The Broad Institute Genome Sequencing Platform"/>
            <person name="Earl A."/>
            <person name="Ward D."/>
            <person name="Feldgarden M."/>
            <person name="Gevers D."/>
            <person name="Pudlo N."/>
            <person name="Martens E."/>
            <person name="Allen-Vercoe E."/>
            <person name="Young S.K."/>
            <person name="Zeng Q."/>
            <person name="Gargeya S."/>
            <person name="Fitzgerald M."/>
            <person name="Haas B."/>
            <person name="Abouelleil A."/>
            <person name="Alvarado L."/>
            <person name="Arachchi H.M."/>
            <person name="Berlin A."/>
            <person name="Brown A."/>
            <person name="Chapman S.B."/>
            <person name="Chen Z."/>
            <person name="Dunbar C."/>
            <person name="Freedman E."/>
            <person name="Gearin G."/>
            <person name="Gellesch M."/>
            <person name="Goldberg J."/>
            <person name="Griggs A."/>
            <person name="Gujja S."/>
            <person name="Heiman D."/>
            <person name="Howarth C."/>
            <person name="Larson L."/>
            <person name="Lui A."/>
            <person name="MacDonald P.J.P."/>
            <person name="Mehta T."/>
            <person name="Montmayeur A."/>
            <person name="Murphy C."/>
            <person name="Neiman D."/>
            <person name="Pearson M."/>
            <person name="Priest M."/>
            <person name="Roberts A."/>
            <person name="Saif S."/>
            <person name="Shea T."/>
            <person name="Shenoy N."/>
            <person name="Sisk P."/>
            <person name="Stolte C."/>
            <person name="Sykes S."/>
            <person name="Yandava C."/>
            <person name="Wortman J."/>
            <person name="Nusbaum C."/>
            <person name="Birren B."/>
        </authorList>
    </citation>
    <scope>NUCLEOTIDE SEQUENCE [LARGE SCALE GENOMIC DNA]</scope>
    <source>
        <strain evidence="1 2">DSM 22836</strain>
    </source>
</reference>
<dbReference type="Proteomes" id="UP000006420">
    <property type="component" value="Unassembled WGS sequence"/>
</dbReference>
<comment type="caution">
    <text evidence="1">The sequence shown here is derived from an EMBL/GenBank/DDBJ whole genome shotgun (WGS) entry which is preliminary data.</text>
</comment>
<gene>
    <name evidence="1" type="ORF">HMPREF9456_00364</name>
</gene>
<dbReference type="HOGENOM" id="CLU_3061011_0_0_10"/>
<dbReference type="AlphaFoldDB" id="F8WVM5"/>
<sequence length="53" mass="6078">MKKHIKKWIATRSLQFILGIFIVAVNTSCCVTGYCQIDENQQYAGSKEINKEK</sequence>
<organism evidence="1 2">
    <name type="scientific">Dysgonomonas mossii DSM 22836</name>
    <dbReference type="NCBI Taxonomy" id="742767"/>
    <lineage>
        <taxon>Bacteria</taxon>
        <taxon>Pseudomonadati</taxon>
        <taxon>Bacteroidota</taxon>
        <taxon>Bacteroidia</taxon>
        <taxon>Bacteroidales</taxon>
        <taxon>Dysgonomonadaceae</taxon>
        <taxon>Dysgonomonas</taxon>
    </lineage>
</organism>
<dbReference type="EMBL" id="ADLW01000001">
    <property type="protein sequence ID" value="EGK06490.1"/>
    <property type="molecule type" value="Genomic_DNA"/>
</dbReference>
<keyword evidence="2" id="KW-1185">Reference proteome</keyword>